<dbReference type="PANTHER" id="PTHR34846:SF5">
    <property type="entry name" value="CARBOXYMUCONOLACTONE DECARBOXYLASE-LIKE DOMAIN-CONTAINING PROTEIN"/>
    <property type="match status" value="1"/>
</dbReference>
<dbReference type="InterPro" id="IPR029032">
    <property type="entry name" value="AhpD-like"/>
</dbReference>
<dbReference type="EMBL" id="JACHDS010000001">
    <property type="protein sequence ID" value="MBB6170443.1"/>
    <property type="molecule type" value="Genomic_DNA"/>
</dbReference>
<evidence type="ECO:0000259" key="1">
    <source>
        <dbReference type="Pfam" id="PF02627"/>
    </source>
</evidence>
<comment type="caution">
    <text evidence="2">The sequence shown here is derived from an EMBL/GenBank/DDBJ whole genome shotgun (WGS) entry which is preliminary data.</text>
</comment>
<dbReference type="Proteomes" id="UP000546642">
    <property type="component" value="Unassembled WGS sequence"/>
</dbReference>
<dbReference type="GO" id="GO:0051920">
    <property type="term" value="F:peroxiredoxin activity"/>
    <property type="evidence" value="ECO:0007669"/>
    <property type="project" value="InterPro"/>
</dbReference>
<dbReference type="InterPro" id="IPR003779">
    <property type="entry name" value="CMD-like"/>
</dbReference>
<protein>
    <submittedName>
        <fullName evidence="2">AhpD family alkylhydroperoxidase</fullName>
    </submittedName>
</protein>
<keyword evidence="3" id="KW-1185">Reference proteome</keyword>
<dbReference type="InterPro" id="IPR004675">
    <property type="entry name" value="AhpD_core"/>
</dbReference>
<dbReference type="RefSeq" id="WP_184073104.1">
    <property type="nucleotide sequence ID" value="NZ_JACHDS010000001.1"/>
</dbReference>
<accession>A0A7W9YE35</accession>
<gene>
    <name evidence="2" type="ORF">HNR23_000503</name>
</gene>
<dbReference type="Pfam" id="PF02627">
    <property type="entry name" value="CMD"/>
    <property type="match status" value="1"/>
</dbReference>
<name>A0A7W9YE35_9ACTN</name>
<organism evidence="2 3">
    <name type="scientific">Nocardiopsis mwathae</name>
    <dbReference type="NCBI Taxonomy" id="1472723"/>
    <lineage>
        <taxon>Bacteria</taxon>
        <taxon>Bacillati</taxon>
        <taxon>Actinomycetota</taxon>
        <taxon>Actinomycetes</taxon>
        <taxon>Streptosporangiales</taxon>
        <taxon>Nocardiopsidaceae</taxon>
        <taxon>Nocardiopsis</taxon>
    </lineage>
</organism>
<feature type="domain" description="Carboxymuconolactone decarboxylase-like" evidence="1">
    <location>
        <begin position="17"/>
        <end position="98"/>
    </location>
</feature>
<sequence>MSPTAAPARVNALHELPDVLKSLLDIHGVLGETIDHTTLELIKLRASYLNECSYCLDMHAVEAVKAGESQQRVLLVAAWREARDHFTAAEQAALALTDAVTELGGGVSDAVYAAVAEHYSDREIAALVAATGLINFFNRAAIASGAQPAARG</sequence>
<keyword evidence="2" id="KW-0575">Peroxidase</keyword>
<dbReference type="Gene3D" id="1.20.1290.10">
    <property type="entry name" value="AhpD-like"/>
    <property type="match status" value="1"/>
</dbReference>
<dbReference type="AlphaFoldDB" id="A0A7W9YE35"/>
<dbReference type="NCBIfam" id="TIGR00778">
    <property type="entry name" value="ahpD_dom"/>
    <property type="match status" value="1"/>
</dbReference>
<reference evidence="2 3" key="1">
    <citation type="submission" date="2020-08" db="EMBL/GenBank/DDBJ databases">
        <title>Sequencing the genomes of 1000 actinobacteria strains.</title>
        <authorList>
            <person name="Klenk H.-P."/>
        </authorList>
    </citation>
    <scope>NUCLEOTIDE SEQUENCE [LARGE SCALE GENOMIC DNA]</scope>
    <source>
        <strain evidence="2 3">DSM 46659</strain>
    </source>
</reference>
<dbReference type="SUPFAM" id="SSF69118">
    <property type="entry name" value="AhpD-like"/>
    <property type="match status" value="1"/>
</dbReference>
<evidence type="ECO:0000313" key="3">
    <source>
        <dbReference type="Proteomes" id="UP000546642"/>
    </source>
</evidence>
<dbReference type="PANTHER" id="PTHR34846">
    <property type="entry name" value="4-CARBOXYMUCONOLACTONE DECARBOXYLASE FAMILY PROTEIN (AFU_ORTHOLOGUE AFUA_6G11590)"/>
    <property type="match status" value="1"/>
</dbReference>
<evidence type="ECO:0000313" key="2">
    <source>
        <dbReference type="EMBL" id="MBB6170443.1"/>
    </source>
</evidence>
<proteinExistence type="predicted"/>
<keyword evidence="2" id="KW-0560">Oxidoreductase</keyword>